<organism evidence="3 4">
    <name type="scientific">Mytilus edulis</name>
    <name type="common">Blue mussel</name>
    <dbReference type="NCBI Taxonomy" id="6550"/>
    <lineage>
        <taxon>Eukaryota</taxon>
        <taxon>Metazoa</taxon>
        <taxon>Spiralia</taxon>
        <taxon>Lophotrochozoa</taxon>
        <taxon>Mollusca</taxon>
        <taxon>Bivalvia</taxon>
        <taxon>Autobranchia</taxon>
        <taxon>Pteriomorphia</taxon>
        <taxon>Mytilida</taxon>
        <taxon>Mytiloidea</taxon>
        <taxon>Mytilidae</taxon>
        <taxon>Mytilinae</taxon>
        <taxon>Mytilus</taxon>
    </lineage>
</organism>
<evidence type="ECO:0000313" key="4">
    <source>
        <dbReference type="Proteomes" id="UP000683360"/>
    </source>
</evidence>
<keyword evidence="1" id="KW-0433">Leucine-rich repeat</keyword>
<evidence type="ECO:0000256" key="2">
    <source>
        <dbReference type="ARBA" id="ARBA00022737"/>
    </source>
</evidence>
<dbReference type="InterPro" id="IPR001611">
    <property type="entry name" value="Leu-rich_rpt"/>
</dbReference>
<evidence type="ECO:0000313" key="3">
    <source>
        <dbReference type="EMBL" id="CAG2253160.1"/>
    </source>
</evidence>
<keyword evidence="2" id="KW-0677">Repeat</keyword>
<dbReference type="Gene3D" id="3.80.10.10">
    <property type="entry name" value="Ribonuclease Inhibitor"/>
    <property type="match status" value="2"/>
</dbReference>
<dbReference type="SUPFAM" id="SSF52058">
    <property type="entry name" value="L domain-like"/>
    <property type="match status" value="1"/>
</dbReference>
<accession>A0A8S3VHW0</accession>
<dbReference type="OrthoDB" id="1687175at2759"/>
<protein>
    <submittedName>
        <fullName evidence="3">LRFN5</fullName>
    </submittedName>
</protein>
<evidence type="ECO:0000256" key="1">
    <source>
        <dbReference type="ARBA" id="ARBA00022614"/>
    </source>
</evidence>
<dbReference type="SMART" id="SM00365">
    <property type="entry name" value="LRR_SD22"/>
    <property type="match status" value="3"/>
</dbReference>
<dbReference type="PROSITE" id="PS51450">
    <property type="entry name" value="LRR"/>
    <property type="match status" value="1"/>
</dbReference>
<dbReference type="Proteomes" id="UP000683360">
    <property type="component" value="Unassembled WGS sequence"/>
</dbReference>
<keyword evidence="4" id="KW-1185">Reference proteome</keyword>
<dbReference type="PANTHER" id="PTHR45712:SF22">
    <property type="entry name" value="INSULIN-LIKE GROWTH FACTOR-BINDING PROTEIN COMPLEX ACID LABILE SUBUNIT"/>
    <property type="match status" value="1"/>
</dbReference>
<dbReference type="AlphaFoldDB" id="A0A8S3VHW0"/>
<dbReference type="PANTHER" id="PTHR45712">
    <property type="entry name" value="AGAP008170-PA"/>
    <property type="match status" value="1"/>
</dbReference>
<dbReference type="InterPro" id="IPR050333">
    <property type="entry name" value="SLRP"/>
</dbReference>
<proteinExistence type="predicted"/>
<comment type="caution">
    <text evidence="3">The sequence shown here is derived from an EMBL/GenBank/DDBJ whole genome shotgun (WGS) entry which is preliminary data.</text>
</comment>
<dbReference type="SMART" id="SM00369">
    <property type="entry name" value="LRR_TYP"/>
    <property type="match status" value="3"/>
</dbReference>
<name>A0A8S3VHW0_MYTED</name>
<dbReference type="InterPro" id="IPR032675">
    <property type="entry name" value="LRR_dom_sf"/>
</dbReference>
<dbReference type="Pfam" id="PF13855">
    <property type="entry name" value="LRR_8"/>
    <property type="match status" value="1"/>
</dbReference>
<dbReference type="InterPro" id="IPR003591">
    <property type="entry name" value="Leu-rich_rpt_typical-subtyp"/>
</dbReference>
<gene>
    <name evidence="3" type="ORF">MEDL_64715</name>
</gene>
<dbReference type="EMBL" id="CAJPWZ010003142">
    <property type="protein sequence ID" value="CAG2253160.1"/>
    <property type="molecule type" value="Genomic_DNA"/>
</dbReference>
<sequence>MDYNLFREFPACALKNLHQLRYIYFSSQNIESVNINDLVLNSLQMIDLRQNKISNFSISNINNINRIQIHLENNDITYLNISRVNRIHTLSVQKNQLVEVHQNIFQNSHSTLVNLDLSYNYLDDEVWKVFEGITAVTTLKLKQNRLQTVSPSVITRLSELHHLDLSHNYITSLTDVLLRSEKLPAFV</sequence>
<reference evidence="3" key="1">
    <citation type="submission" date="2021-03" db="EMBL/GenBank/DDBJ databases">
        <authorList>
            <person name="Bekaert M."/>
        </authorList>
    </citation>
    <scope>NUCLEOTIDE SEQUENCE</scope>
</reference>